<sequence>MESPEVTEKELKIISQLGKDSNITQRQISQNVGLSLGL</sequence>
<organism evidence="1">
    <name type="scientific">marine sediment metagenome</name>
    <dbReference type="NCBI Taxonomy" id="412755"/>
    <lineage>
        <taxon>unclassified sequences</taxon>
        <taxon>metagenomes</taxon>
        <taxon>ecological metagenomes</taxon>
    </lineage>
</organism>
<gene>
    <name evidence="1" type="ORF">S01H1_52493</name>
</gene>
<dbReference type="Pfam" id="PF13412">
    <property type="entry name" value="HTH_24"/>
    <property type="match status" value="1"/>
</dbReference>
<protein>
    <recommendedName>
        <fullName evidence="2">HTH asnC-type domain-containing protein</fullName>
    </recommendedName>
</protein>
<evidence type="ECO:0000313" key="1">
    <source>
        <dbReference type="EMBL" id="GAG16548.1"/>
    </source>
</evidence>
<reference evidence="1" key="1">
    <citation type="journal article" date="2014" name="Front. Microbiol.">
        <title>High frequency of phylogenetically diverse reductive dehalogenase-homologous genes in deep subseafloor sedimentary metagenomes.</title>
        <authorList>
            <person name="Kawai M."/>
            <person name="Futagami T."/>
            <person name="Toyoda A."/>
            <person name="Takaki Y."/>
            <person name="Nishi S."/>
            <person name="Hori S."/>
            <person name="Arai W."/>
            <person name="Tsubouchi T."/>
            <person name="Morono Y."/>
            <person name="Uchiyama I."/>
            <person name="Ito T."/>
            <person name="Fujiyama A."/>
            <person name="Inagaki F."/>
            <person name="Takami H."/>
        </authorList>
    </citation>
    <scope>NUCLEOTIDE SEQUENCE</scope>
    <source>
        <strain evidence="1">Expedition CK06-06</strain>
    </source>
</reference>
<feature type="non-terminal residue" evidence="1">
    <location>
        <position position="38"/>
    </location>
</feature>
<comment type="caution">
    <text evidence="1">The sequence shown here is derived from an EMBL/GenBank/DDBJ whole genome shotgun (WGS) entry which is preliminary data.</text>
</comment>
<dbReference type="AlphaFoldDB" id="X0VVU0"/>
<name>X0VVU0_9ZZZZ</name>
<dbReference type="EMBL" id="BARS01033930">
    <property type="protein sequence ID" value="GAG16548.1"/>
    <property type="molecule type" value="Genomic_DNA"/>
</dbReference>
<proteinExistence type="predicted"/>
<accession>X0VVU0</accession>
<evidence type="ECO:0008006" key="2">
    <source>
        <dbReference type="Google" id="ProtNLM"/>
    </source>
</evidence>